<name>A0ABU4VPI4_9ACTN</name>
<dbReference type="InterPro" id="IPR029016">
    <property type="entry name" value="GAF-like_dom_sf"/>
</dbReference>
<dbReference type="EMBL" id="JAXAVX010000007">
    <property type="protein sequence ID" value="MDX8152675.1"/>
    <property type="molecule type" value="Genomic_DNA"/>
</dbReference>
<comment type="caution">
    <text evidence="3">The sequence shown here is derived from an EMBL/GenBank/DDBJ whole genome shotgun (WGS) entry which is preliminary data.</text>
</comment>
<dbReference type="SMART" id="SM00065">
    <property type="entry name" value="GAF"/>
    <property type="match status" value="1"/>
</dbReference>
<reference evidence="3 4" key="1">
    <citation type="submission" date="2023-11" db="EMBL/GenBank/DDBJ databases">
        <authorList>
            <person name="Xu M."/>
            <person name="Jiang T."/>
        </authorList>
    </citation>
    <scope>NUCLEOTIDE SEQUENCE [LARGE SCALE GENOMIC DNA]</scope>
    <source>
        <strain evidence="3 4">SD</strain>
    </source>
</reference>
<evidence type="ECO:0000256" key="1">
    <source>
        <dbReference type="ARBA" id="ARBA00006754"/>
    </source>
</evidence>
<evidence type="ECO:0000313" key="4">
    <source>
        <dbReference type="Proteomes" id="UP001277761"/>
    </source>
</evidence>
<dbReference type="PANTHER" id="PTHR33744">
    <property type="entry name" value="CARBOHYDRATE DIACID REGULATOR"/>
    <property type="match status" value="1"/>
</dbReference>
<dbReference type="Pfam" id="PF01590">
    <property type="entry name" value="GAF"/>
    <property type="match status" value="1"/>
</dbReference>
<comment type="similarity">
    <text evidence="1">Belongs to the CdaR family.</text>
</comment>
<organism evidence="3 4">
    <name type="scientific">Patulibacter brassicae</name>
    <dbReference type="NCBI Taxonomy" id="1705717"/>
    <lineage>
        <taxon>Bacteria</taxon>
        <taxon>Bacillati</taxon>
        <taxon>Actinomycetota</taxon>
        <taxon>Thermoleophilia</taxon>
        <taxon>Solirubrobacterales</taxon>
        <taxon>Patulibacteraceae</taxon>
        <taxon>Patulibacter</taxon>
    </lineage>
</organism>
<dbReference type="Pfam" id="PF13556">
    <property type="entry name" value="HTH_30"/>
    <property type="match status" value="1"/>
</dbReference>
<accession>A0ABU4VPI4</accession>
<dbReference type="PANTHER" id="PTHR33744:SF1">
    <property type="entry name" value="DNA-BINDING TRANSCRIPTIONAL ACTIVATOR ADER"/>
    <property type="match status" value="1"/>
</dbReference>
<dbReference type="InterPro" id="IPR042070">
    <property type="entry name" value="PucR_C-HTH_sf"/>
</dbReference>
<keyword evidence="4" id="KW-1185">Reference proteome</keyword>
<dbReference type="InterPro" id="IPR051448">
    <property type="entry name" value="CdaR-like_regulators"/>
</dbReference>
<feature type="domain" description="GAF" evidence="2">
    <location>
        <begin position="25"/>
        <end position="175"/>
    </location>
</feature>
<gene>
    <name evidence="3" type="ORF">SK069_13800</name>
</gene>
<dbReference type="Gene3D" id="1.10.10.2840">
    <property type="entry name" value="PucR C-terminal helix-turn-helix domain"/>
    <property type="match status" value="1"/>
</dbReference>
<dbReference type="Proteomes" id="UP001277761">
    <property type="component" value="Unassembled WGS sequence"/>
</dbReference>
<sequence length="620" mass="67453">MPRATYAEVIAAFSDVTTALSDISDRDELLHLIAERICRLIGVQRCSLYLREERSRLYRGQVGHWRHDIDEGVKRLTSGGPGDAFTREIVETKAPVVLTDPRNDPRPIRSTMRTWEVRSMLGVPMVLQGEVIGIVYLDDHDRPRRYSESDAAIASAFADLAAIAIQQARLTTDLRDRLATVAKQNAVMRRASVVDDRLTALVLEGRNMREIAAELTQLTGKPCAIHDAQFRLLAVARPEGAADAPRPRLLHPDVRSHPEVQAALDGLSDNQPAVVGPMPYADVQHRYLVAPVATAEGHWGYLVLLEHGARLTSHDMIVARRGATIIAWEMSAERRAVAAEWNVRGALAAELIRGNRDTAAIERRAEHVGMRIDGPHVLCLVTTSRGSAAELPDARTLAEAIADDGLDEGPLATGVTEGVAVILPVPAGQEGPMGLERIKHRVAAALRRLDPSGGLIAGVSVVCRRPGDYVRGFEQATQVVQCLETFATEASLSVLTATELGAGRLFLSTSNAAEAAQFVDDTLGRLLEDRSAADLLDTLQVFFHHDRSVRRSARAMGVHENTIRYRLARVEDLTDLAVGSGSDDQFSVQLALLILRLQGRLSWTVPQEVAAAGAADGDDE</sequence>
<dbReference type="Gene3D" id="3.30.450.40">
    <property type="match status" value="2"/>
</dbReference>
<proteinExistence type="inferred from homology"/>
<evidence type="ECO:0000313" key="3">
    <source>
        <dbReference type="EMBL" id="MDX8152675.1"/>
    </source>
</evidence>
<dbReference type="SUPFAM" id="SSF55781">
    <property type="entry name" value="GAF domain-like"/>
    <property type="match status" value="1"/>
</dbReference>
<protein>
    <submittedName>
        <fullName evidence="3">GAF domain-containing protein</fullName>
    </submittedName>
</protein>
<dbReference type="InterPro" id="IPR025736">
    <property type="entry name" value="PucR_C-HTH_dom"/>
</dbReference>
<dbReference type="InterPro" id="IPR041522">
    <property type="entry name" value="CdaR_GGDEF"/>
</dbReference>
<evidence type="ECO:0000259" key="2">
    <source>
        <dbReference type="SMART" id="SM00065"/>
    </source>
</evidence>
<dbReference type="RefSeq" id="WP_319954831.1">
    <property type="nucleotide sequence ID" value="NZ_JAXAVX010000007.1"/>
</dbReference>
<dbReference type="InterPro" id="IPR003018">
    <property type="entry name" value="GAF"/>
</dbReference>
<dbReference type="Pfam" id="PF17853">
    <property type="entry name" value="GGDEF_2"/>
    <property type="match status" value="1"/>
</dbReference>